<name>A0ABN5PK28_9VIBR</name>
<dbReference type="EMBL" id="CP032094">
    <property type="protein sequence ID" value="AXY03006.1"/>
    <property type="molecule type" value="Genomic_DNA"/>
</dbReference>
<proteinExistence type="predicted"/>
<evidence type="ECO:0000313" key="1">
    <source>
        <dbReference type="EMBL" id="AXY03006.1"/>
    </source>
</evidence>
<accession>A0ABN5PK28</accession>
<gene>
    <name evidence="1" type="ORF">D1115_18860</name>
</gene>
<organism evidence="1 2">
    <name type="scientific">Vibrio alfacsensis</name>
    <dbReference type="NCBI Taxonomy" id="1074311"/>
    <lineage>
        <taxon>Bacteria</taxon>
        <taxon>Pseudomonadati</taxon>
        <taxon>Pseudomonadota</taxon>
        <taxon>Gammaproteobacteria</taxon>
        <taxon>Vibrionales</taxon>
        <taxon>Vibrionaceae</taxon>
        <taxon>Vibrio</taxon>
    </lineage>
</organism>
<protein>
    <recommendedName>
        <fullName evidence="3">Secreted protein</fullName>
    </recommendedName>
</protein>
<evidence type="ECO:0000313" key="2">
    <source>
        <dbReference type="Proteomes" id="UP000262832"/>
    </source>
</evidence>
<evidence type="ECO:0008006" key="3">
    <source>
        <dbReference type="Google" id="ProtNLM"/>
    </source>
</evidence>
<sequence length="106" mass="11979">MLIIRVEISASKASKMNNTFRIILPILSLMLPAISYAKTAKIQRLGTRTMSTVKVKMVMQFGKRKQSLSMGSHFLMASIKTAMIGQAFVRFKVKNTLRDTTIKRIN</sequence>
<reference evidence="1 2" key="1">
    <citation type="submission" date="2018-08" db="EMBL/GenBank/DDBJ databases">
        <title>Genomic taxonomy of the Vibrionaceae family.</title>
        <authorList>
            <person name="Gomez-Gil B."/>
            <person name="Tanaka M."/>
            <person name="Sawabe T."/>
            <person name="Enciso-Ibarra K."/>
        </authorList>
    </citation>
    <scope>NUCLEOTIDE SEQUENCE [LARGE SCALE GENOMIC DNA]</scope>
    <source>
        <strain evidence="1 2">CAIM 1831</strain>
    </source>
</reference>
<keyword evidence="2" id="KW-1185">Reference proteome</keyword>
<dbReference type="Proteomes" id="UP000262832">
    <property type="component" value="Chromosome II"/>
</dbReference>